<dbReference type="PANTHER" id="PTHR22604">
    <property type="entry name" value="OXIDOREDUCTASES"/>
    <property type="match status" value="1"/>
</dbReference>
<sequence>MTAAPVVGPQFRWGFLGASRIGHRALAPAVQAAGHRLHAVAARDPARARAFADAFGAPRAYGSYAELLADPGIDLVYVALPNDAHAGWTIRALDAGKHVLCEKPLALSAEEVRHLQDAERRTGRHVMEAFCHLHHPQMARVQDILGNGEIGRTVAIQAIFGNLLLPPDDFRWIAAHGGGALYDLGCYCVSAMRVLTGCEPVRAAAVPAMQGDVDATMTGQLDFGDGLVGQFACSFVSVRTQHLQMIGTKGTLFLDWPISTKGRDTRLDVNGRSEHFAATDPYVRMVEHFAAAVAGRAGMAYGLDWSLRQAQALDALFAAARTVSVVSVPR</sequence>
<dbReference type="InterPro" id="IPR036291">
    <property type="entry name" value="NAD(P)-bd_dom_sf"/>
</dbReference>
<reference evidence="5" key="2">
    <citation type="submission" date="2022-10" db="EMBL/GenBank/DDBJ databases">
        <authorList>
            <person name="Trinh H.N."/>
        </authorList>
    </citation>
    <scope>NUCLEOTIDE SEQUENCE</scope>
    <source>
        <strain evidence="5">RN2-1</strain>
    </source>
</reference>
<keyword evidence="6" id="KW-1185">Reference proteome</keyword>
<gene>
    <name evidence="5" type="ORF">OL599_21045</name>
</gene>
<evidence type="ECO:0000313" key="6">
    <source>
        <dbReference type="Proteomes" id="UP001165679"/>
    </source>
</evidence>
<reference evidence="5" key="1">
    <citation type="submission" date="2022-09" db="EMBL/GenBank/DDBJ databases">
        <title>Rhodovastum sp. nov. RN2-1 isolated from soil in Seongnam, South Korea.</title>
        <authorList>
            <person name="Le N.T."/>
        </authorList>
    </citation>
    <scope>NUCLEOTIDE SEQUENCE</scope>
    <source>
        <strain evidence="5">RN2-1</strain>
    </source>
</reference>
<dbReference type="SUPFAM" id="SSF51735">
    <property type="entry name" value="NAD(P)-binding Rossmann-fold domains"/>
    <property type="match status" value="1"/>
</dbReference>
<comment type="similarity">
    <text evidence="1">Belongs to the Gfo/Idh/MocA family.</text>
</comment>
<dbReference type="Proteomes" id="UP001165679">
    <property type="component" value="Unassembled WGS sequence"/>
</dbReference>
<dbReference type="InterPro" id="IPR055170">
    <property type="entry name" value="GFO_IDH_MocA-like_dom"/>
</dbReference>
<dbReference type="InterPro" id="IPR050984">
    <property type="entry name" value="Gfo/Idh/MocA_domain"/>
</dbReference>
<dbReference type="EMBL" id="JAPDNT010000029">
    <property type="protein sequence ID" value="MCW3477060.1"/>
    <property type="molecule type" value="Genomic_DNA"/>
</dbReference>
<evidence type="ECO:0000313" key="5">
    <source>
        <dbReference type="EMBL" id="MCW3477060.1"/>
    </source>
</evidence>
<dbReference type="InterPro" id="IPR000683">
    <property type="entry name" value="Gfo/Idh/MocA-like_OxRdtase_N"/>
</dbReference>
<comment type="caution">
    <text evidence="5">The sequence shown here is derived from an EMBL/GenBank/DDBJ whole genome shotgun (WGS) entry which is preliminary data.</text>
</comment>
<evidence type="ECO:0000259" key="4">
    <source>
        <dbReference type="Pfam" id="PF22725"/>
    </source>
</evidence>
<dbReference type="Pfam" id="PF22725">
    <property type="entry name" value="GFO_IDH_MocA_C3"/>
    <property type="match status" value="1"/>
</dbReference>
<dbReference type="PANTHER" id="PTHR22604:SF105">
    <property type="entry name" value="TRANS-1,2-DIHYDROBENZENE-1,2-DIOL DEHYDROGENASE"/>
    <property type="match status" value="1"/>
</dbReference>
<keyword evidence="2" id="KW-0560">Oxidoreductase</keyword>
<evidence type="ECO:0000256" key="2">
    <source>
        <dbReference type="ARBA" id="ARBA00023002"/>
    </source>
</evidence>
<accession>A0AA41YQL8</accession>
<feature type="domain" description="GFO/IDH/MocA-like oxidoreductase" evidence="4">
    <location>
        <begin position="139"/>
        <end position="252"/>
    </location>
</feature>
<dbReference type="SUPFAM" id="SSF55347">
    <property type="entry name" value="Glyceraldehyde-3-phosphate dehydrogenase-like, C-terminal domain"/>
    <property type="match status" value="1"/>
</dbReference>
<protein>
    <submittedName>
        <fullName evidence="5">Gfo/Idh/MocA family oxidoreductase</fullName>
    </submittedName>
</protein>
<dbReference type="Pfam" id="PF01408">
    <property type="entry name" value="GFO_IDH_MocA"/>
    <property type="match status" value="1"/>
</dbReference>
<organism evidence="5 6">
    <name type="scientific">Limobrevibacterium gyesilva</name>
    <dbReference type="NCBI Taxonomy" id="2991712"/>
    <lineage>
        <taxon>Bacteria</taxon>
        <taxon>Pseudomonadati</taxon>
        <taxon>Pseudomonadota</taxon>
        <taxon>Alphaproteobacteria</taxon>
        <taxon>Acetobacterales</taxon>
        <taxon>Acetobacteraceae</taxon>
        <taxon>Limobrevibacterium</taxon>
    </lineage>
</organism>
<dbReference type="GO" id="GO:0000166">
    <property type="term" value="F:nucleotide binding"/>
    <property type="evidence" value="ECO:0007669"/>
    <property type="project" value="InterPro"/>
</dbReference>
<dbReference type="Gene3D" id="3.30.360.10">
    <property type="entry name" value="Dihydrodipicolinate Reductase, domain 2"/>
    <property type="match status" value="1"/>
</dbReference>
<evidence type="ECO:0000259" key="3">
    <source>
        <dbReference type="Pfam" id="PF01408"/>
    </source>
</evidence>
<feature type="domain" description="Gfo/Idh/MocA-like oxidoreductase N-terminal" evidence="3">
    <location>
        <begin position="11"/>
        <end position="129"/>
    </location>
</feature>
<evidence type="ECO:0000256" key="1">
    <source>
        <dbReference type="ARBA" id="ARBA00010928"/>
    </source>
</evidence>
<dbReference type="AlphaFoldDB" id="A0AA41YQL8"/>
<name>A0AA41YQL8_9PROT</name>
<dbReference type="Gene3D" id="3.40.50.720">
    <property type="entry name" value="NAD(P)-binding Rossmann-like Domain"/>
    <property type="match status" value="1"/>
</dbReference>
<dbReference type="RefSeq" id="WP_264715961.1">
    <property type="nucleotide sequence ID" value="NZ_JAPDNT010000029.1"/>
</dbReference>
<proteinExistence type="inferred from homology"/>
<dbReference type="GO" id="GO:0016491">
    <property type="term" value="F:oxidoreductase activity"/>
    <property type="evidence" value="ECO:0007669"/>
    <property type="project" value="UniProtKB-KW"/>
</dbReference>